<organism evidence="2 3">
    <name type="scientific">Brevundimonas staleyi</name>
    <dbReference type="NCBI Taxonomy" id="74326"/>
    <lineage>
        <taxon>Bacteria</taxon>
        <taxon>Pseudomonadati</taxon>
        <taxon>Pseudomonadota</taxon>
        <taxon>Alphaproteobacteria</taxon>
        <taxon>Caulobacterales</taxon>
        <taxon>Caulobacteraceae</taxon>
        <taxon>Brevundimonas</taxon>
    </lineage>
</organism>
<accession>A0ABW0FP03</accession>
<evidence type="ECO:0000313" key="2">
    <source>
        <dbReference type="EMBL" id="MFC5343475.1"/>
    </source>
</evidence>
<evidence type="ECO:0008006" key="4">
    <source>
        <dbReference type="Google" id="ProtNLM"/>
    </source>
</evidence>
<evidence type="ECO:0000313" key="3">
    <source>
        <dbReference type="Proteomes" id="UP001596152"/>
    </source>
</evidence>
<keyword evidence="3" id="KW-1185">Reference proteome</keyword>
<feature type="region of interest" description="Disordered" evidence="1">
    <location>
        <begin position="171"/>
        <end position="191"/>
    </location>
</feature>
<dbReference type="EMBL" id="JBHSLF010000014">
    <property type="protein sequence ID" value="MFC5343475.1"/>
    <property type="molecule type" value="Genomic_DNA"/>
</dbReference>
<dbReference type="RefSeq" id="WP_374039262.1">
    <property type="nucleotide sequence ID" value="NZ_CP169082.1"/>
</dbReference>
<sequence>MEQTNPRPPRLTPEAWAAAREDFLAGAGAAVIAERYGTTERSIRRRAAMEGWRRPDFMPGPLGEAPPWMAEGRTKEEEIARDPALGEVDQAESFSRFGLLFNPSGGDLRRFAFRQAAENAAVDRPQQALAWMRLVQMVSNCNGPLESDSSAFRGIDHLRAAYLNRLTETFGELPSKPPANRPVRPEAKPAG</sequence>
<dbReference type="Proteomes" id="UP001596152">
    <property type="component" value="Unassembled WGS sequence"/>
</dbReference>
<reference evidence="3" key="1">
    <citation type="journal article" date="2019" name="Int. J. Syst. Evol. Microbiol.">
        <title>The Global Catalogue of Microorganisms (GCM) 10K type strain sequencing project: providing services to taxonomists for standard genome sequencing and annotation.</title>
        <authorList>
            <consortium name="The Broad Institute Genomics Platform"/>
            <consortium name="The Broad Institute Genome Sequencing Center for Infectious Disease"/>
            <person name="Wu L."/>
            <person name="Ma J."/>
        </authorList>
    </citation>
    <scope>NUCLEOTIDE SEQUENCE [LARGE SCALE GENOMIC DNA]</scope>
    <source>
        <strain evidence="3">JCM 12125</strain>
    </source>
</reference>
<name>A0ABW0FP03_9CAUL</name>
<proteinExistence type="predicted"/>
<evidence type="ECO:0000256" key="1">
    <source>
        <dbReference type="SAM" id="MobiDB-lite"/>
    </source>
</evidence>
<comment type="caution">
    <text evidence="2">The sequence shown here is derived from an EMBL/GenBank/DDBJ whole genome shotgun (WGS) entry which is preliminary data.</text>
</comment>
<gene>
    <name evidence="2" type="ORF">ACFPIE_06070</name>
</gene>
<protein>
    <recommendedName>
        <fullName evidence="4">Terminase</fullName>
    </recommendedName>
</protein>